<dbReference type="HAMAP" id="MF_00083">
    <property type="entry name" value="Pept_tRNA_hydro_bact"/>
    <property type="match status" value="1"/>
</dbReference>
<name>A0A315ZDX4_SEDFL</name>
<comment type="function">
    <text evidence="7">Hydrolyzes ribosome-free peptidyl-tRNAs (with 1 or more amino acids incorporated), which drop off the ribosome during protein synthesis, or as a result of ribosome stalling.</text>
</comment>
<dbReference type="PANTHER" id="PTHR17224:SF1">
    <property type="entry name" value="PEPTIDYL-TRNA HYDROLASE"/>
    <property type="match status" value="1"/>
</dbReference>
<reference evidence="10 11" key="1">
    <citation type="submission" date="2018-03" db="EMBL/GenBank/DDBJ databases">
        <title>Genomic Encyclopedia of Archaeal and Bacterial Type Strains, Phase II (KMG-II): from individual species to whole genera.</title>
        <authorList>
            <person name="Goeker M."/>
        </authorList>
    </citation>
    <scope>NUCLEOTIDE SEQUENCE [LARGE SCALE GENOMIC DNA]</scope>
    <source>
        <strain evidence="10 11">DSM 28229</strain>
    </source>
</reference>
<evidence type="ECO:0000256" key="6">
    <source>
        <dbReference type="ARBA" id="ARBA00050038"/>
    </source>
</evidence>
<keyword evidence="2 7" id="KW-0820">tRNA-binding</keyword>
<proteinExistence type="inferred from homology"/>
<dbReference type="GO" id="GO:0006515">
    <property type="term" value="P:protein quality control for misfolded or incompletely synthesized proteins"/>
    <property type="evidence" value="ECO:0007669"/>
    <property type="project" value="UniProtKB-UniRule"/>
</dbReference>
<feature type="binding site" evidence="7">
    <location>
        <position position="15"/>
    </location>
    <ligand>
        <name>tRNA</name>
        <dbReference type="ChEBI" id="CHEBI:17843"/>
    </ligand>
</feature>
<dbReference type="FunFam" id="3.40.50.1470:FF:000001">
    <property type="entry name" value="Peptidyl-tRNA hydrolase"/>
    <property type="match status" value="1"/>
</dbReference>
<comment type="subcellular location">
    <subcellularLocation>
        <location evidence="7">Cytoplasm</location>
    </subcellularLocation>
</comment>
<dbReference type="Gene3D" id="3.40.50.1470">
    <property type="entry name" value="Peptidyl-tRNA hydrolase"/>
    <property type="match status" value="1"/>
</dbReference>
<keyword evidence="4 7" id="KW-0694">RNA-binding</keyword>
<comment type="catalytic activity">
    <reaction evidence="7 8">
        <text>an N-acyl-L-alpha-aminoacyl-tRNA + H2O = an N-acyl-L-amino acid + a tRNA + H(+)</text>
        <dbReference type="Rhea" id="RHEA:54448"/>
        <dbReference type="Rhea" id="RHEA-COMP:10123"/>
        <dbReference type="Rhea" id="RHEA-COMP:13883"/>
        <dbReference type="ChEBI" id="CHEBI:15377"/>
        <dbReference type="ChEBI" id="CHEBI:15378"/>
        <dbReference type="ChEBI" id="CHEBI:59874"/>
        <dbReference type="ChEBI" id="CHEBI:78442"/>
        <dbReference type="ChEBI" id="CHEBI:138191"/>
        <dbReference type="EC" id="3.1.1.29"/>
    </reaction>
</comment>
<keyword evidence="7" id="KW-0963">Cytoplasm</keyword>
<evidence type="ECO:0000256" key="1">
    <source>
        <dbReference type="ARBA" id="ARBA00013260"/>
    </source>
</evidence>
<dbReference type="PROSITE" id="PS01195">
    <property type="entry name" value="PEPT_TRNA_HYDROL_1"/>
    <property type="match status" value="1"/>
</dbReference>
<gene>
    <name evidence="7" type="primary">pth</name>
    <name evidence="10" type="ORF">BC781_102910</name>
</gene>
<comment type="similarity">
    <text evidence="5 7 9">Belongs to the PTH family.</text>
</comment>
<accession>A0A315ZDX4</accession>
<dbReference type="Pfam" id="PF01195">
    <property type="entry name" value="Pept_tRNA_hydro"/>
    <property type="match status" value="1"/>
</dbReference>
<evidence type="ECO:0000256" key="4">
    <source>
        <dbReference type="ARBA" id="ARBA00022884"/>
    </source>
</evidence>
<dbReference type="NCBIfam" id="TIGR00447">
    <property type="entry name" value="pth"/>
    <property type="match status" value="1"/>
</dbReference>
<dbReference type="GO" id="GO:0005737">
    <property type="term" value="C:cytoplasm"/>
    <property type="evidence" value="ECO:0007669"/>
    <property type="project" value="UniProtKB-SubCell"/>
</dbReference>
<evidence type="ECO:0000256" key="7">
    <source>
        <dbReference type="HAMAP-Rule" id="MF_00083"/>
    </source>
</evidence>
<feature type="binding site" evidence="7">
    <location>
        <position position="66"/>
    </location>
    <ligand>
        <name>tRNA</name>
        <dbReference type="ChEBI" id="CHEBI:17843"/>
    </ligand>
</feature>
<evidence type="ECO:0000256" key="5">
    <source>
        <dbReference type="ARBA" id="ARBA00038063"/>
    </source>
</evidence>
<evidence type="ECO:0000256" key="8">
    <source>
        <dbReference type="RuleBase" id="RU000673"/>
    </source>
</evidence>
<dbReference type="RefSeq" id="WP_109617828.1">
    <property type="nucleotide sequence ID" value="NZ_QGDO01000002.1"/>
</dbReference>
<feature type="binding site" evidence="7">
    <location>
        <position position="64"/>
    </location>
    <ligand>
        <name>tRNA</name>
        <dbReference type="ChEBI" id="CHEBI:17843"/>
    </ligand>
</feature>
<dbReference type="GO" id="GO:0000049">
    <property type="term" value="F:tRNA binding"/>
    <property type="evidence" value="ECO:0007669"/>
    <property type="project" value="UniProtKB-UniRule"/>
</dbReference>
<evidence type="ECO:0000313" key="11">
    <source>
        <dbReference type="Proteomes" id="UP000245535"/>
    </source>
</evidence>
<evidence type="ECO:0000256" key="9">
    <source>
        <dbReference type="RuleBase" id="RU004320"/>
    </source>
</evidence>
<dbReference type="InterPro" id="IPR036416">
    <property type="entry name" value="Pept_tRNA_hydro_sf"/>
</dbReference>
<feature type="active site" description="Proton acceptor" evidence="7">
    <location>
        <position position="20"/>
    </location>
</feature>
<feature type="site" description="Stabilizes the basic form of H active site to accept a proton" evidence="7">
    <location>
        <position position="91"/>
    </location>
</feature>
<dbReference type="GO" id="GO:0072344">
    <property type="term" value="P:rescue of stalled ribosome"/>
    <property type="evidence" value="ECO:0007669"/>
    <property type="project" value="UniProtKB-UniRule"/>
</dbReference>
<feature type="site" description="Discriminates between blocked and unblocked aminoacyl-tRNA" evidence="7">
    <location>
        <position position="10"/>
    </location>
</feature>
<dbReference type="OrthoDB" id="9800507at2"/>
<keyword evidence="11" id="KW-1185">Reference proteome</keyword>
<dbReference type="EMBL" id="QGDO01000002">
    <property type="protein sequence ID" value="PWJ43353.1"/>
    <property type="molecule type" value="Genomic_DNA"/>
</dbReference>
<feature type="binding site" evidence="7">
    <location>
        <position position="112"/>
    </location>
    <ligand>
        <name>tRNA</name>
        <dbReference type="ChEBI" id="CHEBI:17843"/>
    </ligand>
</feature>
<dbReference type="CDD" id="cd00462">
    <property type="entry name" value="PTH"/>
    <property type="match status" value="1"/>
</dbReference>
<dbReference type="Proteomes" id="UP000245535">
    <property type="component" value="Unassembled WGS sequence"/>
</dbReference>
<comment type="function">
    <text evidence="7">Catalyzes the release of premature peptidyl moieties from peptidyl-tRNA molecules trapped in stalled 50S ribosomal subunits, and thus maintains levels of free tRNAs and 50S ribosomes.</text>
</comment>
<sequence>MKYLIVGLGNIGAEYAETRHNVGFMALDRLAKKNDVSFDSDRLAFKAEFKHKGRQIHLIKPTTYMNLSGKAVNYWMKELKIERDNVLVIVDDLAIPFGALRMRGKGSAAGHNGLKDIEAKLGGNNYPRLRFGIGDDYPKGRQIDFVLGEFSQDEQIELDNTLLDRCGDMILSFCSIGIARTMNQFNK</sequence>
<comment type="caution">
    <text evidence="10">The sequence shown here is derived from an EMBL/GenBank/DDBJ whole genome shotgun (WGS) entry which is preliminary data.</text>
</comment>
<evidence type="ECO:0000256" key="2">
    <source>
        <dbReference type="ARBA" id="ARBA00022555"/>
    </source>
</evidence>
<evidence type="ECO:0000256" key="3">
    <source>
        <dbReference type="ARBA" id="ARBA00022801"/>
    </source>
</evidence>
<comment type="subunit">
    <text evidence="7">Monomer.</text>
</comment>
<dbReference type="InterPro" id="IPR001328">
    <property type="entry name" value="Pept_tRNA_hydro"/>
</dbReference>
<evidence type="ECO:0000313" key="10">
    <source>
        <dbReference type="EMBL" id="PWJ43353.1"/>
    </source>
</evidence>
<keyword evidence="3 7" id="KW-0378">Hydrolase</keyword>
<organism evidence="10 11">
    <name type="scientific">Sediminitomix flava</name>
    <dbReference type="NCBI Taxonomy" id="379075"/>
    <lineage>
        <taxon>Bacteria</taxon>
        <taxon>Pseudomonadati</taxon>
        <taxon>Bacteroidota</taxon>
        <taxon>Cytophagia</taxon>
        <taxon>Cytophagales</taxon>
        <taxon>Flammeovirgaceae</taxon>
        <taxon>Sediminitomix</taxon>
    </lineage>
</organism>
<protein>
    <recommendedName>
        <fullName evidence="6 7">Peptidyl-tRNA hydrolase</fullName>
        <shortName evidence="7">Pth</shortName>
        <ecNumber evidence="1 7">3.1.1.29</ecNumber>
    </recommendedName>
</protein>
<dbReference type="InterPro" id="IPR018171">
    <property type="entry name" value="Pept_tRNA_hydro_CS"/>
</dbReference>
<dbReference type="AlphaFoldDB" id="A0A315ZDX4"/>
<dbReference type="PANTHER" id="PTHR17224">
    <property type="entry name" value="PEPTIDYL-TRNA HYDROLASE"/>
    <property type="match status" value="1"/>
</dbReference>
<dbReference type="GO" id="GO:0004045">
    <property type="term" value="F:peptidyl-tRNA hydrolase activity"/>
    <property type="evidence" value="ECO:0007669"/>
    <property type="project" value="UniProtKB-UniRule"/>
</dbReference>
<dbReference type="SUPFAM" id="SSF53178">
    <property type="entry name" value="Peptidyl-tRNA hydrolase-like"/>
    <property type="match status" value="1"/>
</dbReference>
<dbReference type="EC" id="3.1.1.29" evidence="1 7"/>
<dbReference type="PROSITE" id="PS01196">
    <property type="entry name" value="PEPT_TRNA_HYDROL_2"/>
    <property type="match status" value="1"/>
</dbReference>